<dbReference type="GO" id="GO:0032588">
    <property type="term" value="C:trans-Golgi network membrane"/>
    <property type="evidence" value="ECO:0007669"/>
    <property type="project" value="TreeGrafter"/>
</dbReference>
<keyword evidence="6" id="KW-0653">Protein transport</keyword>
<dbReference type="PANTHER" id="PTHR10687:SF11">
    <property type="entry name" value="SECRETORY CARRIER-ASSOCIATED MEMBRANE PROTEIN 4"/>
    <property type="match status" value="1"/>
</dbReference>
<evidence type="ECO:0000256" key="4">
    <source>
        <dbReference type="ARBA" id="ARBA00022553"/>
    </source>
</evidence>
<comment type="similarity">
    <text evidence="2 10">Belongs to the SCAMP family.</text>
</comment>
<keyword evidence="7 10" id="KW-1133">Transmembrane helix</keyword>
<evidence type="ECO:0000256" key="5">
    <source>
        <dbReference type="ARBA" id="ARBA00022692"/>
    </source>
</evidence>
<evidence type="ECO:0000256" key="1">
    <source>
        <dbReference type="ARBA" id="ARBA00004141"/>
    </source>
</evidence>
<keyword evidence="5 10" id="KW-0812">Transmembrane</keyword>
<dbReference type="GO" id="GO:0055038">
    <property type="term" value="C:recycling endosome membrane"/>
    <property type="evidence" value="ECO:0007669"/>
    <property type="project" value="TreeGrafter"/>
</dbReference>
<evidence type="ECO:0000313" key="11">
    <source>
        <dbReference type="EMBL" id="KAK7803937.1"/>
    </source>
</evidence>
<dbReference type="InterPro" id="IPR007273">
    <property type="entry name" value="SCAMP"/>
</dbReference>
<evidence type="ECO:0000256" key="3">
    <source>
        <dbReference type="ARBA" id="ARBA00022448"/>
    </source>
</evidence>
<keyword evidence="8 10" id="KW-0472">Membrane</keyword>
<dbReference type="GO" id="GO:0015031">
    <property type="term" value="P:protein transport"/>
    <property type="evidence" value="ECO:0007669"/>
    <property type="project" value="UniProtKB-KW"/>
</dbReference>
<evidence type="ECO:0000256" key="9">
    <source>
        <dbReference type="ARBA" id="ARBA00037350"/>
    </source>
</evidence>
<comment type="function">
    <text evidence="9">Probably involved in membrane protein trafficking.</text>
</comment>
<gene>
    <name evidence="11" type="ORF">U0070_020154</name>
</gene>
<evidence type="ECO:0000256" key="7">
    <source>
        <dbReference type="ARBA" id="ARBA00022989"/>
    </source>
</evidence>
<dbReference type="AlphaFoldDB" id="A0AAW0HQ41"/>
<keyword evidence="12" id="KW-1185">Reference proteome</keyword>
<evidence type="ECO:0000256" key="10">
    <source>
        <dbReference type="RuleBase" id="RU363122"/>
    </source>
</evidence>
<evidence type="ECO:0000256" key="8">
    <source>
        <dbReference type="ARBA" id="ARBA00023136"/>
    </source>
</evidence>
<sequence length="154" mass="17037">MAAYEGRADLQRSVSCPASVAQEGLRRGETLLQALAQQAPWGPSAGKGNNFPPLPRFVPLKPCFYQDFSEEIPVEHQVLVKRIYRLWMCEPRGAGRGGRGPVYCATLGVNLVACLAWWIAGGTGANFGLALLWLLLFTPCSYVCWFRPAYKAFR</sequence>
<protein>
    <recommendedName>
        <fullName evidence="10">Secretory carrier-associated membrane protein</fullName>
        <shortName evidence="10">Secretory carrier membrane protein</shortName>
    </recommendedName>
</protein>
<proteinExistence type="inferred from homology"/>
<keyword evidence="4" id="KW-0597">Phosphoprotein</keyword>
<evidence type="ECO:0000256" key="2">
    <source>
        <dbReference type="ARBA" id="ARBA00010482"/>
    </source>
</evidence>
<evidence type="ECO:0000313" key="12">
    <source>
        <dbReference type="Proteomes" id="UP001488838"/>
    </source>
</evidence>
<evidence type="ECO:0000256" key="6">
    <source>
        <dbReference type="ARBA" id="ARBA00022927"/>
    </source>
</evidence>
<accession>A0AAW0HQ41</accession>
<dbReference type="Proteomes" id="UP001488838">
    <property type="component" value="Unassembled WGS sequence"/>
</dbReference>
<feature type="transmembrane region" description="Helical" evidence="10">
    <location>
        <begin position="102"/>
        <end position="120"/>
    </location>
</feature>
<comment type="caution">
    <text evidence="11">The sequence shown here is derived from an EMBL/GenBank/DDBJ whole genome shotgun (WGS) entry which is preliminary data.</text>
</comment>
<comment type="subcellular location">
    <subcellularLocation>
        <location evidence="1 10">Membrane</location>
        <topology evidence="1 10">Multi-pass membrane protein</topology>
    </subcellularLocation>
</comment>
<dbReference type="PANTHER" id="PTHR10687">
    <property type="entry name" value="SECRETORY CARRIER-ASSOCIATED MEMBRANE PROTEIN SCAMP"/>
    <property type="match status" value="1"/>
</dbReference>
<comment type="caution">
    <text evidence="10">Lacks conserved residue(s) required for the propagation of feature annotation.</text>
</comment>
<organism evidence="11 12">
    <name type="scientific">Myodes glareolus</name>
    <name type="common">Bank vole</name>
    <name type="synonym">Clethrionomys glareolus</name>
    <dbReference type="NCBI Taxonomy" id="447135"/>
    <lineage>
        <taxon>Eukaryota</taxon>
        <taxon>Metazoa</taxon>
        <taxon>Chordata</taxon>
        <taxon>Craniata</taxon>
        <taxon>Vertebrata</taxon>
        <taxon>Euteleostomi</taxon>
        <taxon>Mammalia</taxon>
        <taxon>Eutheria</taxon>
        <taxon>Euarchontoglires</taxon>
        <taxon>Glires</taxon>
        <taxon>Rodentia</taxon>
        <taxon>Myomorpha</taxon>
        <taxon>Muroidea</taxon>
        <taxon>Cricetidae</taxon>
        <taxon>Arvicolinae</taxon>
        <taxon>Myodes</taxon>
    </lineage>
</organism>
<feature type="transmembrane region" description="Helical" evidence="10">
    <location>
        <begin position="126"/>
        <end position="146"/>
    </location>
</feature>
<reference evidence="11 12" key="1">
    <citation type="journal article" date="2023" name="bioRxiv">
        <title>Conserved and derived expression patterns and positive selection on dental genes reveal complex evolutionary context of ever-growing rodent molars.</title>
        <authorList>
            <person name="Calamari Z.T."/>
            <person name="Song A."/>
            <person name="Cohen E."/>
            <person name="Akter M."/>
            <person name="Roy R.D."/>
            <person name="Hallikas O."/>
            <person name="Christensen M.M."/>
            <person name="Li P."/>
            <person name="Marangoni P."/>
            <person name="Jernvall J."/>
            <person name="Klein O.D."/>
        </authorList>
    </citation>
    <scope>NUCLEOTIDE SEQUENCE [LARGE SCALE GENOMIC DNA]</scope>
    <source>
        <strain evidence="11">V071</strain>
    </source>
</reference>
<keyword evidence="3 10" id="KW-0813">Transport</keyword>
<name>A0AAW0HQ41_MYOGA</name>
<dbReference type="Pfam" id="PF04144">
    <property type="entry name" value="SCAMP"/>
    <property type="match status" value="1"/>
</dbReference>
<dbReference type="EMBL" id="JBBHLL010000398">
    <property type="protein sequence ID" value="KAK7803937.1"/>
    <property type="molecule type" value="Genomic_DNA"/>
</dbReference>